<dbReference type="SUPFAM" id="SSF55144">
    <property type="entry name" value="LigT-like"/>
    <property type="match status" value="1"/>
</dbReference>
<evidence type="ECO:0000313" key="2">
    <source>
        <dbReference type="Proteomes" id="UP000745859"/>
    </source>
</evidence>
<gene>
    <name evidence="1" type="ORF">FHR24_002979</name>
</gene>
<dbReference type="RefSeq" id="WP_167190716.1">
    <property type="nucleotide sequence ID" value="NZ_JAASQL010000007.1"/>
</dbReference>
<dbReference type="InterPro" id="IPR009097">
    <property type="entry name" value="Cyclic_Pdiesterase"/>
</dbReference>
<proteinExistence type="predicted"/>
<organism evidence="1 2">
    <name type="scientific">Wenyingzhuangia heitensis</name>
    <dbReference type="NCBI Taxonomy" id="1487859"/>
    <lineage>
        <taxon>Bacteria</taxon>
        <taxon>Pseudomonadati</taxon>
        <taxon>Bacteroidota</taxon>
        <taxon>Flavobacteriia</taxon>
        <taxon>Flavobacteriales</taxon>
        <taxon>Flavobacteriaceae</taxon>
        <taxon>Wenyingzhuangia</taxon>
    </lineage>
</organism>
<keyword evidence="2" id="KW-1185">Reference proteome</keyword>
<dbReference type="EMBL" id="JAASQL010000007">
    <property type="protein sequence ID" value="NIJ46491.1"/>
    <property type="molecule type" value="Genomic_DNA"/>
</dbReference>
<evidence type="ECO:0000313" key="1">
    <source>
        <dbReference type="EMBL" id="NIJ46491.1"/>
    </source>
</evidence>
<dbReference type="GO" id="GO:0016874">
    <property type="term" value="F:ligase activity"/>
    <property type="evidence" value="ECO:0007669"/>
    <property type="project" value="UniProtKB-KW"/>
</dbReference>
<dbReference type="Proteomes" id="UP000745859">
    <property type="component" value="Unassembled WGS sequence"/>
</dbReference>
<name>A0ABX0UG29_9FLAO</name>
<dbReference type="Gene3D" id="3.90.1140.10">
    <property type="entry name" value="Cyclic phosphodiesterase"/>
    <property type="match status" value="1"/>
</dbReference>
<protein>
    <submittedName>
        <fullName evidence="1">2'-5' RNA ligase</fullName>
    </submittedName>
</protein>
<reference evidence="1 2" key="1">
    <citation type="submission" date="2020-03" db="EMBL/GenBank/DDBJ databases">
        <title>Genomic Encyclopedia of Type Strains, Phase IV (KMG-IV): sequencing the most valuable type-strain genomes for metagenomic binning, comparative biology and taxonomic classification.</title>
        <authorList>
            <person name="Goeker M."/>
        </authorList>
    </citation>
    <scope>NUCLEOTIDE SEQUENCE [LARGE SCALE GENOMIC DNA]</scope>
    <source>
        <strain evidence="1 2">DSM 101599</strain>
    </source>
</reference>
<keyword evidence="1" id="KW-0436">Ligase</keyword>
<comment type="caution">
    <text evidence="1">The sequence shown here is derived from an EMBL/GenBank/DDBJ whole genome shotgun (WGS) entry which is preliminary data.</text>
</comment>
<accession>A0ABX0UG29</accession>
<sequence>MDLKKHYDSLYKESVLKIAKENCQIDPLIDAGNDNRFGITLLLRPSEEVKNHIQYFLRQLKLIEPSQYYYENSDIHITVMSIISCYNGFDLDKLNIEDYNQIICKSLIDFTPLKITCRGVTASSSCLMIKGFMENESINLLRDRLRAHFRATTLEQSIDKRYAIQTAHSTVVRFRKKLSNKNEFLALVEKFKDYDFGTFKVERLELVYNDWYQRKKSVRKLTDFTL</sequence>